<accession>A0A0A7G311</accession>
<keyword evidence="2" id="KW-1185">Reference proteome</keyword>
<dbReference type="EMBL" id="CP006906">
    <property type="protein sequence ID" value="AIY85400.1"/>
    <property type="molecule type" value="Genomic_DNA"/>
</dbReference>
<geneLocation type="plasmid" evidence="1 2">
    <name>pCBJ</name>
</geneLocation>
<gene>
    <name evidence="1" type="ORF">U729_3256</name>
</gene>
<proteinExistence type="predicted"/>
<dbReference type="KEGG" id="cbv:U729_3256"/>
<sequence length="173" mass="19927">MNENYDLNDVNNEQDVIDFFNNNPLLKLAKETCQQEDELIETHVEEIITNIKAKVDSKEISIKTAILTLSKCIGYCAQAFMKNEDEFFNEKEIANKLVITNLYPALGAYADNEELNKTGEVEFKGELDESNFTFKRMILLGVSLIEYTNWKIHLSNASKSLEKKMEDNEEENN</sequence>
<name>A0A0A7G311_9CLOT</name>
<evidence type="ECO:0000313" key="1">
    <source>
        <dbReference type="EMBL" id="AIY85400.1"/>
    </source>
</evidence>
<dbReference type="HOGENOM" id="CLU_1544919_0_0_9"/>
<dbReference type="AlphaFoldDB" id="A0A0A7G311"/>
<protein>
    <submittedName>
        <fullName evidence="1">Uncharacterized protein</fullName>
    </submittedName>
</protein>
<evidence type="ECO:0000313" key="2">
    <source>
        <dbReference type="Proteomes" id="UP000030635"/>
    </source>
</evidence>
<dbReference type="RefSeq" id="WP_040113822.1">
    <property type="nucleotide sequence ID" value="NZ_CP006906.1"/>
</dbReference>
<reference evidence="1 2" key="1">
    <citation type="journal article" date="2015" name="Infect. Genet. Evol.">
        <title>Genomic sequences of six botulinum neurotoxin-producing strains representing three clostridial species illustrate the mobility and diversity of botulinum neurotoxin genes.</title>
        <authorList>
            <person name="Smith T.J."/>
            <person name="Hill K.K."/>
            <person name="Xie G."/>
            <person name="Foley B.T."/>
            <person name="Williamson C.H."/>
            <person name="Foster J.T."/>
            <person name="Johnson S.L."/>
            <person name="Chertkov O."/>
            <person name="Teshima H."/>
            <person name="Gibbons H.S."/>
            <person name="Johnsky L.A."/>
            <person name="Karavis M.A."/>
            <person name="Smith L.A."/>
        </authorList>
    </citation>
    <scope>NUCLEOTIDE SEQUENCE [LARGE SCALE GENOMIC DNA]</scope>
    <source>
        <strain evidence="1">Sullivan</strain>
        <plasmid evidence="2">Plasmid pCBJ</plasmid>
    </source>
</reference>
<keyword evidence="1" id="KW-0614">Plasmid</keyword>
<organism evidence="1 2">
    <name type="scientific">Clostridium baratii str. Sullivan</name>
    <dbReference type="NCBI Taxonomy" id="1415775"/>
    <lineage>
        <taxon>Bacteria</taxon>
        <taxon>Bacillati</taxon>
        <taxon>Bacillota</taxon>
        <taxon>Clostridia</taxon>
        <taxon>Eubacteriales</taxon>
        <taxon>Clostridiaceae</taxon>
        <taxon>Clostridium</taxon>
    </lineage>
</organism>
<dbReference type="Proteomes" id="UP000030635">
    <property type="component" value="Plasmid pCBJ"/>
</dbReference>